<dbReference type="OrthoDB" id="2677917at2759"/>
<reference evidence="7" key="2">
    <citation type="submission" date="2015-01" db="EMBL/GenBank/DDBJ databases">
        <title>Evolutionary Origins and Diversification of the Mycorrhizal Mutualists.</title>
        <authorList>
            <consortium name="DOE Joint Genome Institute"/>
            <consortium name="Mycorrhizal Genomics Consortium"/>
            <person name="Kohler A."/>
            <person name="Kuo A."/>
            <person name="Nagy L.G."/>
            <person name="Floudas D."/>
            <person name="Copeland A."/>
            <person name="Barry K.W."/>
            <person name="Cichocki N."/>
            <person name="Veneault-Fourrey C."/>
            <person name="LaButti K."/>
            <person name="Lindquist E.A."/>
            <person name="Lipzen A."/>
            <person name="Lundell T."/>
            <person name="Morin E."/>
            <person name="Murat C."/>
            <person name="Riley R."/>
            <person name="Ohm R."/>
            <person name="Sun H."/>
            <person name="Tunlid A."/>
            <person name="Henrissat B."/>
            <person name="Grigoriev I.V."/>
            <person name="Hibbett D.S."/>
            <person name="Martin F."/>
        </authorList>
    </citation>
    <scope>NUCLEOTIDE SEQUENCE [LARGE SCALE GENOMIC DNA]</scope>
    <source>
        <strain evidence="7">UH-Slu-Lm8-n1</strain>
    </source>
</reference>
<feature type="non-terminal residue" evidence="6">
    <location>
        <position position="1"/>
    </location>
</feature>
<protein>
    <submittedName>
        <fullName evidence="6">Uncharacterized protein</fullName>
    </submittedName>
</protein>
<dbReference type="AlphaFoldDB" id="A0A0D0AMW5"/>
<evidence type="ECO:0000256" key="2">
    <source>
        <dbReference type="ARBA" id="ARBA00022723"/>
    </source>
</evidence>
<gene>
    <name evidence="6" type="ORF">CY34DRAFT_60168</name>
</gene>
<name>A0A0D0AMW5_9AGAM</name>
<evidence type="ECO:0000256" key="4">
    <source>
        <dbReference type="ARBA" id="ARBA00022833"/>
    </source>
</evidence>
<keyword evidence="4" id="KW-0862">Zinc</keyword>
<evidence type="ECO:0000313" key="6">
    <source>
        <dbReference type="EMBL" id="KIK35542.1"/>
    </source>
</evidence>
<dbReference type="InParanoid" id="A0A0D0AMW5"/>
<dbReference type="PANTHER" id="PTHR46481:SF10">
    <property type="entry name" value="ZINC FINGER BED DOMAIN-CONTAINING PROTEIN 39"/>
    <property type="match status" value="1"/>
</dbReference>
<dbReference type="InterPro" id="IPR052035">
    <property type="entry name" value="ZnF_BED_domain_contain"/>
</dbReference>
<keyword evidence="3" id="KW-0863">Zinc-finger</keyword>
<keyword evidence="2" id="KW-0479">Metal-binding</keyword>
<accession>A0A0D0AMW5</accession>
<reference evidence="6 7" key="1">
    <citation type="submission" date="2014-04" db="EMBL/GenBank/DDBJ databases">
        <authorList>
            <consortium name="DOE Joint Genome Institute"/>
            <person name="Kuo A."/>
            <person name="Ruytinx J."/>
            <person name="Rineau F."/>
            <person name="Colpaert J."/>
            <person name="Kohler A."/>
            <person name="Nagy L.G."/>
            <person name="Floudas D."/>
            <person name="Copeland A."/>
            <person name="Barry K.W."/>
            <person name="Cichocki N."/>
            <person name="Veneault-Fourrey C."/>
            <person name="LaButti K."/>
            <person name="Lindquist E.A."/>
            <person name="Lipzen A."/>
            <person name="Lundell T."/>
            <person name="Morin E."/>
            <person name="Murat C."/>
            <person name="Sun H."/>
            <person name="Tunlid A."/>
            <person name="Henrissat B."/>
            <person name="Grigoriev I.V."/>
            <person name="Hibbett D.S."/>
            <person name="Martin F."/>
            <person name="Nordberg H.P."/>
            <person name="Cantor M.N."/>
            <person name="Hua S.X."/>
        </authorList>
    </citation>
    <scope>NUCLEOTIDE SEQUENCE [LARGE SCALE GENOMIC DNA]</scope>
    <source>
        <strain evidence="6 7">UH-Slu-Lm8-n1</strain>
    </source>
</reference>
<dbReference type="GO" id="GO:0005634">
    <property type="term" value="C:nucleus"/>
    <property type="evidence" value="ECO:0007669"/>
    <property type="project" value="UniProtKB-SubCell"/>
</dbReference>
<dbReference type="SUPFAM" id="SSF140996">
    <property type="entry name" value="Hermes dimerisation domain"/>
    <property type="match status" value="1"/>
</dbReference>
<dbReference type="HOGENOM" id="CLU_167975_1_0_1"/>
<sequence length="80" mass="9517">RAEIVHWVSESLRPFEVVKDRGFQSLMKTGRPEYYLPSPTTISRDVRLVFVWTRKRIAKMLQEYDGKLNFTTDAWTSENH</sequence>
<evidence type="ECO:0000313" key="7">
    <source>
        <dbReference type="Proteomes" id="UP000054485"/>
    </source>
</evidence>
<evidence type="ECO:0000256" key="1">
    <source>
        <dbReference type="ARBA" id="ARBA00004123"/>
    </source>
</evidence>
<comment type="subcellular location">
    <subcellularLocation>
        <location evidence="1">Nucleus</location>
    </subcellularLocation>
</comment>
<organism evidence="6 7">
    <name type="scientific">Suillus luteus UH-Slu-Lm8-n1</name>
    <dbReference type="NCBI Taxonomy" id="930992"/>
    <lineage>
        <taxon>Eukaryota</taxon>
        <taxon>Fungi</taxon>
        <taxon>Dikarya</taxon>
        <taxon>Basidiomycota</taxon>
        <taxon>Agaricomycotina</taxon>
        <taxon>Agaricomycetes</taxon>
        <taxon>Agaricomycetidae</taxon>
        <taxon>Boletales</taxon>
        <taxon>Suillineae</taxon>
        <taxon>Suillaceae</taxon>
        <taxon>Suillus</taxon>
    </lineage>
</organism>
<dbReference type="Proteomes" id="UP000054485">
    <property type="component" value="Unassembled WGS sequence"/>
</dbReference>
<dbReference type="GO" id="GO:0008270">
    <property type="term" value="F:zinc ion binding"/>
    <property type="evidence" value="ECO:0007669"/>
    <property type="project" value="UniProtKB-KW"/>
</dbReference>
<keyword evidence="5" id="KW-0539">Nucleus</keyword>
<dbReference type="EMBL" id="KN835613">
    <property type="protein sequence ID" value="KIK35542.1"/>
    <property type="molecule type" value="Genomic_DNA"/>
</dbReference>
<proteinExistence type="predicted"/>
<evidence type="ECO:0000256" key="3">
    <source>
        <dbReference type="ARBA" id="ARBA00022771"/>
    </source>
</evidence>
<feature type="non-terminal residue" evidence="6">
    <location>
        <position position="80"/>
    </location>
</feature>
<dbReference type="PANTHER" id="PTHR46481">
    <property type="entry name" value="ZINC FINGER BED DOMAIN-CONTAINING PROTEIN 4"/>
    <property type="match status" value="1"/>
</dbReference>
<evidence type="ECO:0000256" key="5">
    <source>
        <dbReference type="ARBA" id="ARBA00023242"/>
    </source>
</evidence>
<keyword evidence="7" id="KW-1185">Reference proteome</keyword>